<feature type="compositionally biased region" description="Basic and acidic residues" evidence="1">
    <location>
        <begin position="25"/>
        <end position="34"/>
    </location>
</feature>
<keyword evidence="3" id="KW-1185">Reference proteome</keyword>
<gene>
    <name evidence="2" type="ORF">DAT39_007127</name>
</gene>
<feature type="non-terminal residue" evidence="2">
    <location>
        <position position="88"/>
    </location>
</feature>
<feature type="region of interest" description="Disordered" evidence="1">
    <location>
        <begin position="61"/>
        <end position="88"/>
    </location>
</feature>
<feature type="non-terminal residue" evidence="2">
    <location>
        <position position="1"/>
    </location>
</feature>
<reference evidence="2" key="1">
    <citation type="submission" date="2020-07" db="EMBL/GenBank/DDBJ databases">
        <title>Clarias magur genome sequencing, assembly and annotation.</title>
        <authorList>
            <person name="Kushwaha B."/>
            <person name="Kumar R."/>
            <person name="Das P."/>
            <person name="Joshi C.G."/>
            <person name="Kumar D."/>
            <person name="Nagpure N.S."/>
            <person name="Pandey M."/>
            <person name="Agarwal S."/>
            <person name="Srivastava S."/>
            <person name="Singh M."/>
            <person name="Sahoo L."/>
            <person name="Jayasankar P."/>
            <person name="Meher P.K."/>
            <person name="Koringa P.G."/>
            <person name="Iquebal M.A."/>
            <person name="Das S.P."/>
            <person name="Bit A."/>
            <person name="Patnaik S."/>
            <person name="Patel N."/>
            <person name="Shah T.M."/>
            <person name="Hinsu A."/>
            <person name="Jena J.K."/>
        </authorList>
    </citation>
    <scope>NUCLEOTIDE SEQUENCE</scope>
    <source>
        <strain evidence="2">CIFAMagur01</strain>
        <tissue evidence="2">Testis</tissue>
    </source>
</reference>
<dbReference type="Proteomes" id="UP000727407">
    <property type="component" value="Unassembled WGS sequence"/>
</dbReference>
<accession>A0A8J4U357</accession>
<evidence type="ECO:0000313" key="2">
    <source>
        <dbReference type="EMBL" id="KAF5903139.1"/>
    </source>
</evidence>
<comment type="caution">
    <text evidence="2">The sequence shown here is derived from an EMBL/GenBank/DDBJ whole genome shotgun (WGS) entry which is preliminary data.</text>
</comment>
<organism evidence="2 3">
    <name type="scientific">Clarias magur</name>
    <name type="common">Asian catfish</name>
    <name type="synonym">Macropteronotus magur</name>
    <dbReference type="NCBI Taxonomy" id="1594786"/>
    <lineage>
        <taxon>Eukaryota</taxon>
        <taxon>Metazoa</taxon>
        <taxon>Chordata</taxon>
        <taxon>Craniata</taxon>
        <taxon>Vertebrata</taxon>
        <taxon>Euteleostomi</taxon>
        <taxon>Actinopterygii</taxon>
        <taxon>Neopterygii</taxon>
        <taxon>Teleostei</taxon>
        <taxon>Ostariophysi</taxon>
        <taxon>Siluriformes</taxon>
        <taxon>Clariidae</taxon>
        <taxon>Clarias</taxon>
    </lineage>
</organism>
<proteinExistence type="predicted"/>
<evidence type="ECO:0000256" key="1">
    <source>
        <dbReference type="SAM" id="MobiDB-lite"/>
    </source>
</evidence>
<sequence>VRQPLHEREDREEDCVPLQCSSYHLRADSGKGEEGESQEVSIRPWADFTPERRQEVDITLWNKESAKPQTPHMALRGPSQPKKQQLLE</sequence>
<protein>
    <submittedName>
        <fullName evidence="2">Uncharacterized protein</fullName>
    </submittedName>
</protein>
<feature type="region of interest" description="Disordered" evidence="1">
    <location>
        <begin position="24"/>
        <end position="48"/>
    </location>
</feature>
<evidence type="ECO:0000313" key="3">
    <source>
        <dbReference type="Proteomes" id="UP000727407"/>
    </source>
</evidence>
<dbReference type="EMBL" id="QNUK01000078">
    <property type="protein sequence ID" value="KAF5903139.1"/>
    <property type="molecule type" value="Genomic_DNA"/>
</dbReference>
<dbReference type="AlphaFoldDB" id="A0A8J4U357"/>
<name>A0A8J4U357_CLAMG</name>